<dbReference type="AlphaFoldDB" id="A0AAV0ASA8"/>
<proteinExistence type="predicted"/>
<feature type="signal peptide" evidence="2">
    <location>
        <begin position="1"/>
        <end position="24"/>
    </location>
</feature>
<dbReference type="EMBL" id="CALTRL010001381">
    <property type="protein sequence ID" value="CAH7672296.1"/>
    <property type="molecule type" value="Genomic_DNA"/>
</dbReference>
<keyword evidence="2" id="KW-0732">Signal</keyword>
<gene>
    <name evidence="3" type="ORF">PPACK8108_LOCUS7105</name>
</gene>
<name>A0AAV0ASA8_PHAPC</name>
<keyword evidence="1" id="KW-0812">Transmembrane</keyword>
<dbReference type="Proteomes" id="UP001153365">
    <property type="component" value="Unassembled WGS sequence"/>
</dbReference>
<keyword evidence="4" id="KW-1185">Reference proteome</keyword>
<keyword evidence="1" id="KW-0472">Membrane</keyword>
<reference evidence="3" key="1">
    <citation type="submission" date="2022-06" db="EMBL/GenBank/DDBJ databases">
        <authorList>
            <consortium name="SYNGENTA / RWTH Aachen University"/>
        </authorList>
    </citation>
    <scope>NUCLEOTIDE SEQUENCE</scope>
</reference>
<evidence type="ECO:0000256" key="1">
    <source>
        <dbReference type="SAM" id="Phobius"/>
    </source>
</evidence>
<evidence type="ECO:0000256" key="2">
    <source>
        <dbReference type="SAM" id="SignalP"/>
    </source>
</evidence>
<comment type="caution">
    <text evidence="3">The sequence shown here is derived from an EMBL/GenBank/DDBJ whole genome shotgun (WGS) entry which is preliminary data.</text>
</comment>
<protein>
    <submittedName>
        <fullName evidence="3">Expressed protein</fullName>
    </submittedName>
</protein>
<keyword evidence="1" id="KW-1133">Transmembrane helix</keyword>
<sequence length="196" mass="21720">MVCLRNLSTIVVYLSLLIASVARCFDDEIRESDDESRIISDIEEETLPPTPSVPCNSSILPLITETSETSTVRPLSKVNKTSSSQIKSKNFPTPTVPKALPKVEVHQKMTRTSLSIVSQTQLPEQLNKTIDYNSNISTSSSTLNSSQAEGSNLRSLIKTGVLNGFQILIAFLSFLAFLILVIILVIVYWLFKFKKP</sequence>
<evidence type="ECO:0000313" key="4">
    <source>
        <dbReference type="Proteomes" id="UP001153365"/>
    </source>
</evidence>
<feature type="transmembrane region" description="Helical" evidence="1">
    <location>
        <begin position="167"/>
        <end position="191"/>
    </location>
</feature>
<accession>A0AAV0ASA8</accession>
<organism evidence="3 4">
    <name type="scientific">Phakopsora pachyrhizi</name>
    <name type="common">Asian soybean rust disease fungus</name>
    <dbReference type="NCBI Taxonomy" id="170000"/>
    <lineage>
        <taxon>Eukaryota</taxon>
        <taxon>Fungi</taxon>
        <taxon>Dikarya</taxon>
        <taxon>Basidiomycota</taxon>
        <taxon>Pucciniomycotina</taxon>
        <taxon>Pucciniomycetes</taxon>
        <taxon>Pucciniales</taxon>
        <taxon>Phakopsoraceae</taxon>
        <taxon>Phakopsora</taxon>
    </lineage>
</organism>
<feature type="chain" id="PRO_5043829924" evidence="2">
    <location>
        <begin position="25"/>
        <end position="196"/>
    </location>
</feature>
<evidence type="ECO:0000313" key="3">
    <source>
        <dbReference type="EMBL" id="CAH7672296.1"/>
    </source>
</evidence>